<comment type="caution">
    <text evidence="2">The sequence shown here is derived from an EMBL/GenBank/DDBJ whole genome shotgun (WGS) entry which is preliminary data.</text>
</comment>
<dbReference type="PANTHER" id="PTHR47403">
    <property type="entry name" value="LOC100145250 PROTEIN"/>
    <property type="match status" value="1"/>
</dbReference>
<proteinExistence type="predicted"/>
<dbReference type="InterPro" id="IPR000182">
    <property type="entry name" value="GNAT_dom"/>
</dbReference>
<dbReference type="InterPro" id="IPR016181">
    <property type="entry name" value="Acyl_CoA_acyltransferase"/>
</dbReference>
<dbReference type="Pfam" id="PF24066">
    <property type="entry name" value="Hisat_C"/>
    <property type="match status" value="1"/>
</dbReference>
<protein>
    <recommendedName>
        <fullName evidence="1">N-acetyltransferase domain-containing protein</fullName>
    </recommendedName>
</protein>
<dbReference type="PANTHER" id="PTHR47403:SF2">
    <property type="entry name" value="N-ACETYLTRANSFERASE 16,-LIKE"/>
    <property type="match status" value="1"/>
</dbReference>
<dbReference type="PROSITE" id="PS51186">
    <property type="entry name" value="GNAT"/>
    <property type="match status" value="1"/>
</dbReference>
<dbReference type="InterPro" id="IPR056483">
    <property type="entry name" value="Hisat_C"/>
</dbReference>
<accession>A0AAV7L2C2</accession>
<dbReference type="Pfam" id="PF00583">
    <property type="entry name" value="Acetyltransf_1"/>
    <property type="match status" value="1"/>
</dbReference>
<dbReference type="SUPFAM" id="SSF55729">
    <property type="entry name" value="Acyl-CoA N-acyltransferases (Nat)"/>
    <property type="match status" value="1"/>
</dbReference>
<gene>
    <name evidence="2" type="ORF">NDU88_004586</name>
</gene>
<feature type="domain" description="N-acetyltransferase" evidence="1">
    <location>
        <begin position="1"/>
        <end position="159"/>
    </location>
</feature>
<dbReference type="Proteomes" id="UP001066276">
    <property type="component" value="Chromosome 12"/>
</dbReference>
<dbReference type="EMBL" id="JANPWB010000016">
    <property type="protein sequence ID" value="KAJ1084439.1"/>
    <property type="molecule type" value="Genomic_DNA"/>
</dbReference>
<keyword evidence="3" id="KW-1185">Reference proteome</keyword>
<organism evidence="2 3">
    <name type="scientific">Pleurodeles waltl</name>
    <name type="common">Iberian ribbed newt</name>
    <dbReference type="NCBI Taxonomy" id="8319"/>
    <lineage>
        <taxon>Eukaryota</taxon>
        <taxon>Metazoa</taxon>
        <taxon>Chordata</taxon>
        <taxon>Craniata</taxon>
        <taxon>Vertebrata</taxon>
        <taxon>Euteleostomi</taxon>
        <taxon>Amphibia</taxon>
        <taxon>Batrachia</taxon>
        <taxon>Caudata</taxon>
        <taxon>Salamandroidea</taxon>
        <taxon>Salamandridae</taxon>
        <taxon>Pleurodelinae</taxon>
        <taxon>Pleurodeles</taxon>
    </lineage>
</organism>
<evidence type="ECO:0000313" key="3">
    <source>
        <dbReference type="Proteomes" id="UP001066276"/>
    </source>
</evidence>
<dbReference type="GO" id="GO:0016747">
    <property type="term" value="F:acyltransferase activity, transferring groups other than amino-acyl groups"/>
    <property type="evidence" value="ECO:0007669"/>
    <property type="project" value="InterPro"/>
</dbReference>
<reference evidence="2" key="1">
    <citation type="journal article" date="2022" name="bioRxiv">
        <title>Sequencing and chromosome-scale assembly of the giantPleurodeles waltlgenome.</title>
        <authorList>
            <person name="Brown T."/>
            <person name="Elewa A."/>
            <person name="Iarovenko S."/>
            <person name="Subramanian E."/>
            <person name="Araus A.J."/>
            <person name="Petzold A."/>
            <person name="Susuki M."/>
            <person name="Suzuki K.-i.T."/>
            <person name="Hayashi T."/>
            <person name="Toyoda A."/>
            <person name="Oliveira C."/>
            <person name="Osipova E."/>
            <person name="Leigh N.D."/>
            <person name="Simon A."/>
            <person name="Yun M.H."/>
        </authorList>
    </citation>
    <scope>NUCLEOTIDE SEQUENCE</scope>
    <source>
        <strain evidence="2">20211129_DDA</strain>
        <tissue evidence="2">Liver</tissue>
    </source>
</reference>
<name>A0AAV7L2C2_PLEWA</name>
<dbReference type="Gene3D" id="3.40.630.30">
    <property type="match status" value="1"/>
</dbReference>
<dbReference type="AlphaFoldDB" id="A0AAV7L2C2"/>
<evidence type="ECO:0000313" key="2">
    <source>
        <dbReference type="EMBL" id="KAJ1084439.1"/>
    </source>
</evidence>
<evidence type="ECO:0000259" key="1">
    <source>
        <dbReference type="PROSITE" id="PS51186"/>
    </source>
</evidence>
<sequence length="285" mass="32666">MDYLPAKYHIWLQETNRRTFVARRKGQVVALDSVCLVDEGSTAVSEGLRVAPWERGRGITRLMLDHVEDFLKTEFPAVKVIRLTRMQDPPSSMLYKYRLLHSKAVLSLMFKAEEVKEKVQVLISRMEKEGQCFQPPMTLGAQDVMRVCTNQTVIEKLLPAKMLIQNWLPVYPLKLNLDYLLTKGVTWMADNSEEPNMLSLGNPAVRVPLKGSFHRADIDLFGFDPRNVKIHFLSQLLSISKEIHDGGLVCFLIMEKAVFPTMDAFCKDINRFVLLTEQLVLEKDI</sequence>
<dbReference type="CDD" id="cd04301">
    <property type="entry name" value="NAT_SF"/>
    <property type="match status" value="1"/>
</dbReference>